<dbReference type="EMBL" id="LKAM01000001">
    <property type="protein sequence ID" value="KUM50733.1"/>
    <property type="molecule type" value="Genomic_DNA"/>
</dbReference>
<name>A0A124GP37_PICGL</name>
<keyword evidence="1" id="KW-0496">Mitochondrion</keyword>
<proteinExistence type="predicted"/>
<dbReference type="AlphaFoldDB" id="A0A124GP37"/>
<organism evidence="1">
    <name type="scientific">Picea glauca</name>
    <name type="common">White spruce</name>
    <name type="synonym">Pinus glauca</name>
    <dbReference type="NCBI Taxonomy" id="3330"/>
    <lineage>
        <taxon>Eukaryota</taxon>
        <taxon>Viridiplantae</taxon>
        <taxon>Streptophyta</taxon>
        <taxon>Embryophyta</taxon>
        <taxon>Tracheophyta</taxon>
        <taxon>Spermatophyta</taxon>
        <taxon>Pinopsida</taxon>
        <taxon>Pinidae</taxon>
        <taxon>Conifers I</taxon>
        <taxon>Pinales</taxon>
        <taxon>Pinaceae</taxon>
        <taxon>Picea</taxon>
    </lineage>
</organism>
<reference evidence="1" key="1">
    <citation type="journal article" date="2015" name="Genome Biol. Evol.">
        <title>Organellar Genomes of White Spruce (Picea glauca): Assembly and Annotation.</title>
        <authorList>
            <person name="Jackman S.D."/>
            <person name="Warren R.L."/>
            <person name="Gibb E.A."/>
            <person name="Vandervalk B.P."/>
            <person name="Mohamadi H."/>
            <person name="Chu J."/>
            <person name="Raymond A."/>
            <person name="Pleasance S."/>
            <person name="Coope R."/>
            <person name="Wildung M.R."/>
            <person name="Ritland C.E."/>
            <person name="Bousquet J."/>
            <person name="Jones S.J."/>
            <person name="Bohlmann J."/>
            <person name="Birol I."/>
        </authorList>
    </citation>
    <scope>NUCLEOTIDE SEQUENCE [LARGE SCALE GENOMIC DNA]</scope>
    <source>
        <tissue evidence="1">Flushing bud</tissue>
    </source>
</reference>
<geneLocation type="mitochondrion" evidence="1"/>
<sequence>MTPTPGRSRKVLKCPQSTSPCTRALNLCNEGRPTPTSPYLLGLIFLALALPSDLTNEGDLCNEVNTRSFVFPPEKPLPPQVTFPPPHNLG</sequence>
<protein>
    <submittedName>
        <fullName evidence="1">Uncharacterized protein</fullName>
    </submittedName>
</protein>
<comment type="caution">
    <text evidence="1">The sequence shown here is derived from an EMBL/GenBank/DDBJ whole genome shotgun (WGS) entry which is preliminary data.</text>
</comment>
<gene>
    <name evidence="1" type="ORF">ABT39_MTgene577</name>
</gene>
<accession>A0A124GP37</accession>
<evidence type="ECO:0000313" key="1">
    <source>
        <dbReference type="EMBL" id="KUM50733.1"/>
    </source>
</evidence>